<evidence type="ECO:0000256" key="9">
    <source>
        <dbReference type="ARBA" id="ARBA00023015"/>
    </source>
</evidence>
<evidence type="ECO:0000256" key="8">
    <source>
        <dbReference type="ARBA" id="ARBA00022833"/>
    </source>
</evidence>
<evidence type="ECO:0000256" key="3">
    <source>
        <dbReference type="ARBA" id="ARBA00011738"/>
    </source>
</evidence>
<name>A0A918DCD6_9RHOB</name>
<gene>
    <name evidence="13" type="primary">fur</name>
    <name evidence="14" type="ORF">GCM10010991_17550</name>
</gene>
<evidence type="ECO:0000256" key="10">
    <source>
        <dbReference type="ARBA" id="ARBA00023125"/>
    </source>
</evidence>
<feature type="binding site" evidence="12">
    <location>
        <position position="92"/>
    </location>
    <ligand>
        <name>Fe cation</name>
        <dbReference type="ChEBI" id="CHEBI:24875"/>
    </ligand>
</feature>
<comment type="similarity">
    <text evidence="2 13">Belongs to the Fur family.</text>
</comment>
<comment type="subcellular location">
    <subcellularLocation>
        <location evidence="1 13">Cytoplasm</location>
    </subcellularLocation>
</comment>
<dbReference type="RefSeq" id="WP_146286442.1">
    <property type="nucleotide sequence ID" value="NZ_BMLP01000002.1"/>
</dbReference>
<dbReference type="InterPro" id="IPR002481">
    <property type="entry name" value="FUR"/>
</dbReference>
<accession>A0A918DCD6</accession>
<dbReference type="SUPFAM" id="SSF46785">
    <property type="entry name" value="Winged helix' DNA-binding domain"/>
    <property type="match status" value="1"/>
</dbReference>
<evidence type="ECO:0000256" key="12">
    <source>
        <dbReference type="PIRSR" id="PIRSR602481-2"/>
    </source>
</evidence>
<protein>
    <recommendedName>
        <fullName evidence="4 13">Ferric uptake regulation protein</fullName>
    </recommendedName>
</protein>
<dbReference type="GO" id="GO:0005829">
    <property type="term" value="C:cytosol"/>
    <property type="evidence" value="ECO:0007669"/>
    <property type="project" value="TreeGrafter"/>
</dbReference>
<sequence length="141" mass="15925">MSDESDPIEAGLRTEGVRVTRQRLAILHVLREATDHPRAEDILARAKEQDPSVSQATVYRTLSVLEKAGTVLRNEFDGAGARYELAEGGHHDHLIDLDTGAVIEFHSDKIERLQAEIAAELGYEIEWHRLELYGRKSGRRR</sequence>
<evidence type="ECO:0000256" key="11">
    <source>
        <dbReference type="ARBA" id="ARBA00023163"/>
    </source>
</evidence>
<dbReference type="GO" id="GO:0003700">
    <property type="term" value="F:DNA-binding transcription factor activity"/>
    <property type="evidence" value="ECO:0007669"/>
    <property type="project" value="UniProtKB-UniRule"/>
</dbReference>
<comment type="cofactor">
    <cofactor evidence="12">
        <name>Mn(2+)</name>
        <dbReference type="ChEBI" id="CHEBI:29035"/>
    </cofactor>
    <cofactor evidence="12">
        <name>Fe(2+)</name>
        <dbReference type="ChEBI" id="CHEBI:29033"/>
    </cofactor>
    <text evidence="12">Binds 1 Mn(2+) or Fe(2+) ion per subunit.</text>
</comment>
<dbReference type="InterPro" id="IPR036388">
    <property type="entry name" value="WH-like_DNA-bd_sf"/>
</dbReference>
<dbReference type="Gene3D" id="1.10.10.10">
    <property type="entry name" value="Winged helix-like DNA-binding domain superfamily/Winged helix DNA-binding domain"/>
    <property type="match status" value="1"/>
</dbReference>
<proteinExistence type="inferred from homology"/>
<dbReference type="Pfam" id="PF01475">
    <property type="entry name" value="FUR"/>
    <property type="match status" value="1"/>
</dbReference>
<dbReference type="EMBL" id="BMLP01000002">
    <property type="protein sequence ID" value="GGO31467.1"/>
    <property type="molecule type" value="Genomic_DNA"/>
</dbReference>
<keyword evidence="10 13" id="KW-0238">DNA-binding</keyword>
<evidence type="ECO:0000256" key="5">
    <source>
        <dbReference type="ARBA" id="ARBA00022490"/>
    </source>
</evidence>
<keyword evidence="9 13" id="KW-0805">Transcription regulation</keyword>
<dbReference type="Proteomes" id="UP000598196">
    <property type="component" value="Unassembled WGS sequence"/>
</dbReference>
<dbReference type="GO" id="GO:1900376">
    <property type="term" value="P:regulation of secondary metabolite biosynthetic process"/>
    <property type="evidence" value="ECO:0007669"/>
    <property type="project" value="TreeGrafter"/>
</dbReference>
<evidence type="ECO:0000256" key="4">
    <source>
        <dbReference type="ARBA" id="ARBA00020910"/>
    </source>
</evidence>
<dbReference type="AlphaFoldDB" id="A0A918DCD6"/>
<dbReference type="InterPro" id="IPR036390">
    <property type="entry name" value="WH_DNA-bd_sf"/>
</dbReference>
<dbReference type="FunFam" id="1.10.10.10:FF:000007">
    <property type="entry name" value="Ferric uptake regulation protein"/>
    <property type="match status" value="1"/>
</dbReference>
<dbReference type="CDD" id="cd07153">
    <property type="entry name" value="Fur_like"/>
    <property type="match status" value="1"/>
</dbReference>
<organism evidence="14 15">
    <name type="scientific">Gemmobacter aquaticus</name>
    <dbReference type="NCBI Taxonomy" id="490185"/>
    <lineage>
        <taxon>Bacteria</taxon>
        <taxon>Pseudomonadati</taxon>
        <taxon>Pseudomonadota</taxon>
        <taxon>Alphaproteobacteria</taxon>
        <taxon>Rhodobacterales</taxon>
        <taxon>Paracoccaceae</taxon>
        <taxon>Gemmobacter</taxon>
    </lineage>
</organism>
<comment type="caution">
    <text evidence="14">The sequence shown here is derived from an EMBL/GenBank/DDBJ whole genome shotgun (WGS) entry which is preliminary data.</text>
</comment>
<feature type="binding site" evidence="12">
    <location>
        <position position="111"/>
    </location>
    <ligand>
        <name>Fe cation</name>
        <dbReference type="ChEBI" id="CHEBI:24875"/>
    </ligand>
</feature>
<feature type="binding site" evidence="12">
    <location>
        <position position="90"/>
    </location>
    <ligand>
        <name>Fe cation</name>
        <dbReference type="ChEBI" id="CHEBI:24875"/>
    </ligand>
</feature>
<dbReference type="GO" id="GO:0008270">
    <property type="term" value="F:zinc ion binding"/>
    <property type="evidence" value="ECO:0007669"/>
    <property type="project" value="TreeGrafter"/>
</dbReference>
<keyword evidence="12 13" id="KW-0408">Iron</keyword>
<keyword evidence="5 13" id="KW-0963">Cytoplasm</keyword>
<comment type="subunit">
    <text evidence="3 13">Homodimer.</text>
</comment>
<keyword evidence="11 13" id="KW-0804">Transcription</keyword>
<feature type="binding site" evidence="12">
    <location>
        <position position="128"/>
    </location>
    <ligand>
        <name>Fe cation</name>
        <dbReference type="ChEBI" id="CHEBI:24875"/>
    </ligand>
</feature>
<dbReference type="OrthoDB" id="8659436at2"/>
<evidence type="ECO:0000256" key="6">
    <source>
        <dbReference type="ARBA" id="ARBA00022491"/>
    </source>
</evidence>
<evidence type="ECO:0000313" key="15">
    <source>
        <dbReference type="Proteomes" id="UP000598196"/>
    </source>
</evidence>
<keyword evidence="6 13" id="KW-0678">Repressor</keyword>
<dbReference type="PANTHER" id="PTHR33202:SF2">
    <property type="entry name" value="FERRIC UPTAKE REGULATION PROTEIN"/>
    <property type="match status" value="1"/>
</dbReference>
<dbReference type="PANTHER" id="PTHR33202">
    <property type="entry name" value="ZINC UPTAKE REGULATION PROTEIN"/>
    <property type="match status" value="1"/>
</dbReference>
<reference evidence="14 15" key="1">
    <citation type="journal article" date="2014" name="Int. J. Syst. Evol. Microbiol.">
        <title>Complete genome sequence of Corynebacterium casei LMG S-19264T (=DSM 44701T), isolated from a smear-ripened cheese.</title>
        <authorList>
            <consortium name="US DOE Joint Genome Institute (JGI-PGF)"/>
            <person name="Walter F."/>
            <person name="Albersmeier A."/>
            <person name="Kalinowski J."/>
            <person name="Ruckert C."/>
        </authorList>
    </citation>
    <scope>NUCLEOTIDE SEQUENCE [LARGE SCALE GENOMIC DNA]</scope>
    <source>
        <strain evidence="14 15">CGMCC 1.7029</strain>
    </source>
</reference>
<evidence type="ECO:0000256" key="13">
    <source>
        <dbReference type="RuleBase" id="RU364037"/>
    </source>
</evidence>
<evidence type="ECO:0000256" key="1">
    <source>
        <dbReference type="ARBA" id="ARBA00004496"/>
    </source>
</evidence>
<dbReference type="Gene3D" id="3.30.1490.190">
    <property type="match status" value="1"/>
</dbReference>
<keyword evidence="7 12" id="KW-0479">Metal-binding</keyword>
<evidence type="ECO:0000256" key="7">
    <source>
        <dbReference type="ARBA" id="ARBA00022723"/>
    </source>
</evidence>
<keyword evidence="8 13" id="KW-0862">Zinc</keyword>
<evidence type="ECO:0000313" key="14">
    <source>
        <dbReference type="EMBL" id="GGO31467.1"/>
    </source>
</evidence>
<keyword evidence="15" id="KW-1185">Reference proteome</keyword>
<evidence type="ECO:0000256" key="2">
    <source>
        <dbReference type="ARBA" id="ARBA00007957"/>
    </source>
</evidence>
<dbReference type="InterPro" id="IPR043135">
    <property type="entry name" value="Fur_C"/>
</dbReference>
<dbReference type="GO" id="GO:0000976">
    <property type="term" value="F:transcription cis-regulatory region binding"/>
    <property type="evidence" value="ECO:0007669"/>
    <property type="project" value="TreeGrafter"/>
</dbReference>
<dbReference type="GO" id="GO:0045892">
    <property type="term" value="P:negative regulation of DNA-templated transcription"/>
    <property type="evidence" value="ECO:0007669"/>
    <property type="project" value="TreeGrafter"/>
</dbReference>